<proteinExistence type="predicted"/>
<evidence type="ECO:0000313" key="1">
    <source>
        <dbReference type="EMBL" id="JAE08041.1"/>
    </source>
</evidence>
<organism evidence="1">
    <name type="scientific">Arundo donax</name>
    <name type="common">Giant reed</name>
    <name type="synonym">Donax arundinaceus</name>
    <dbReference type="NCBI Taxonomy" id="35708"/>
    <lineage>
        <taxon>Eukaryota</taxon>
        <taxon>Viridiplantae</taxon>
        <taxon>Streptophyta</taxon>
        <taxon>Embryophyta</taxon>
        <taxon>Tracheophyta</taxon>
        <taxon>Spermatophyta</taxon>
        <taxon>Magnoliopsida</taxon>
        <taxon>Liliopsida</taxon>
        <taxon>Poales</taxon>
        <taxon>Poaceae</taxon>
        <taxon>PACMAD clade</taxon>
        <taxon>Arundinoideae</taxon>
        <taxon>Arundineae</taxon>
        <taxon>Arundo</taxon>
    </lineage>
</organism>
<protein>
    <submittedName>
        <fullName evidence="1">Uncharacterized protein</fullName>
    </submittedName>
</protein>
<accession>A0A0A9FD21</accession>
<dbReference type="EMBL" id="GBRH01189855">
    <property type="protein sequence ID" value="JAE08041.1"/>
    <property type="molecule type" value="Transcribed_RNA"/>
</dbReference>
<sequence length="88" mass="10251">MSTKSNASREIKNRWREYFNKLFNGENESSTIELDDFFDDTNRCFMCRMQESEVKEALKKMKGSKVMGPNGIPIEVWRCLGNSDNMAN</sequence>
<reference evidence="1" key="2">
    <citation type="journal article" date="2015" name="Data Brief">
        <title>Shoot transcriptome of the giant reed, Arundo donax.</title>
        <authorList>
            <person name="Barrero R.A."/>
            <person name="Guerrero F.D."/>
            <person name="Moolhuijzen P."/>
            <person name="Goolsby J.A."/>
            <person name="Tidwell J."/>
            <person name="Bellgard S.E."/>
            <person name="Bellgard M.I."/>
        </authorList>
    </citation>
    <scope>NUCLEOTIDE SEQUENCE</scope>
    <source>
        <tissue evidence="1">Shoot tissue taken approximately 20 cm above the soil surface</tissue>
    </source>
</reference>
<dbReference type="AlphaFoldDB" id="A0A0A9FD21"/>
<name>A0A0A9FD21_ARUDO</name>
<reference evidence="1" key="1">
    <citation type="submission" date="2014-09" db="EMBL/GenBank/DDBJ databases">
        <authorList>
            <person name="Magalhaes I.L.F."/>
            <person name="Oliveira U."/>
            <person name="Santos F.R."/>
            <person name="Vidigal T.H.D.A."/>
            <person name="Brescovit A.D."/>
            <person name="Santos A.J."/>
        </authorList>
    </citation>
    <scope>NUCLEOTIDE SEQUENCE</scope>
    <source>
        <tissue evidence="1">Shoot tissue taken approximately 20 cm above the soil surface</tissue>
    </source>
</reference>